<feature type="transmembrane region" description="Helical" evidence="7">
    <location>
        <begin position="300"/>
        <end position="320"/>
    </location>
</feature>
<feature type="transmembrane region" description="Helical" evidence="7">
    <location>
        <begin position="274"/>
        <end position="294"/>
    </location>
</feature>
<evidence type="ECO:0000256" key="6">
    <source>
        <dbReference type="ARBA" id="ARBA00023136"/>
    </source>
</evidence>
<sequence length="357" mass="35374">MARHALATHGARPVTAVVVPAPEAGAGDRSRLPDGAAALMALVAGVVVAFGVHRLVPQVGVLTWAVALGVVAANARLLPPVVVGSLGRPTRRLLRMGVVLLGFSISLAAVADLGLPVLAVTAFTLVGTLVVTTWLARRLAIGPARSLLLGTGFAICGASAIAAMERTADADDEDVTAAIAMVTLWGTVAMVALPVLQAPLGLSATEYGVWAGAGIQEVGQVVAAAGPAGAAALGVAVVVKLTRVLLLAPVVAVVSAGRRMRSEEQATGGRPPLVPLFVLGFLGCALLRTAGLVPDALLEPIAQVQTAALAAALFGMGASVRIGSLLRGSGSLVLAGGLGTVLVLGLSLAGVLVVGAP</sequence>
<accession>A0A7Y9ZEZ6</accession>
<keyword evidence="6 7" id="KW-0472">Membrane</keyword>
<comment type="subcellular location">
    <subcellularLocation>
        <location evidence="1">Cell membrane</location>
        <topology evidence="1">Multi-pass membrane protein</topology>
    </subcellularLocation>
</comment>
<feature type="transmembrane region" description="Helical" evidence="7">
    <location>
        <begin position="62"/>
        <end position="86"/>
    </location>
</feature>
<dbReference type="EMBL" id="JACBZM010000001">
    <property type="protein sequence ID" value="NYI43013.1"/>
    <property type="molecule type" value="Genomic_DNA"/>
</dbReference>
<dbReference type="GO" id="GO:0005886">
    <property type="term" value="C:plasma membrane"/>
    <property type="evidence" value="ECO:0007669"/>
    <property type="project" value="UniProtKB-SubCell"/>
</dbReference>
<feature type="transmembrane region" description="Helical" evidence="7">
    <location>
        <begin position="231"/>
        <end position="254"/>
    </location>
</feature>
<evidence type="ECO:0000256" key="3">
    <source>
        <dbReference type="ARBA" id="ARBA00022475"/>
    </source>
</evidence>
<dbReference type="PANTHER" id="PTHR30106:SF2">
    <property type="entry name" value="UPF0324 INNER MEMBRANE PROTEIN YEIH"/>
    <property type="match status" value="1"/>
</dbReference>
<evidence type="ECO:0000256" key="4">
    <source>
        <dbReference type="ARBA" id="ARBA00022692"/>
    </source>
</evidence>
<feature type="transmembrane region" description="Helical" evidence="7">
    <location>
        <begin position="117"/>
        <end position="135"/>
    </location>
</feature>
<gene>
    <name evidence="8" type="ORF">BJ993_000093</name>
</gene>
<dbReference type="Proteomes" id="UP000562045">
    <property type="component" value="Unassembled WGS sequence"/>
</dbReference>
<keyword evidence="4 7" id="KW-0812">Transmembrane</keyword>
<dbReference type="AlphaFoldDB" id="A0A7Y9ZEZ6"/>
<evidence type="ECO:0000256" key="1">
    <source>
        <dbReference type="ARBA" id="ARBA00004651"/>
    </source>
</evidence>
<dbReference type="Pfam" id="PF03601">
    <property type="entry name" value="Cons_hypoth698"/>
    <property type="match status" value="1"/>
</dbReference>
<dbReference type="PANTHER" id="PTHR30106">
    <property type="entry name" value="INNER MEMBRANE PROTEIN YEIH-RELATED"/>
    <property type="match status" value="1"/>
</dbReference>
<evidence type="ECO:0000313" key="9">
    <source>
        <dbReference type="Proteomes" id="UP000562045"/>
    </source>
</evidence>
<feature type="transmembrane region" description="Helical" evidence="7">
    <location>
        <begin position="176"/>
        <end position="195"/>
    </location>
</feature>
<feature type="transmembrane region" description="Helical" evidence="7">
    <location>
        <begin position="36"/>
        <end position="56"/>
    </location>
</feature>
<organism evidence="8 9">
    <name type="scientific">Nocardioides aromaticivorans</name>
    <dbReference type="NCBI Taxonomy" id="200618"/>
    <lineage>
        <taxon>Bacteria</taxon>
        <taxon>Bacillati</taxon>
        <taxon>Actinomycetota</taxon>
        <taxon>Actinomycetes</taxon>
        <taxon>Propionibacteriales</taxon>
        <taxon>Nocardioidaceae</taxon>
        <taxon>Nocardioides</taxon>
    </lineage>
</organism>
<evidence type="ECO:0000256" key="5">
    <source>
        <dbReference type="ARBA" id="ARBA00022989"/>
    </source>
</evidence>
<dbReference type="InterPro" id="IPR018383">
    <property type="entry name" value="UPF0324_pro"/>
</dbReference>
<evidence type="ECO:0000256" key="2">
    <source>
        <dbReference type="ARBA" id="ARBA00007977"/>
    </source>
</evidence>
<keyword evidence="5 7" id="KW-1133">Transmembrane helix</keyword>
<dbReference type="RefSeq" id="WP_218864571.1">
    <property type="nucleotide sequence ID" value="NZ_JACBZM010000001.1"/>
</dbReference>
<feature type="transmembrane region" description="Helical" evidence="7">
    <location>
        <begin position="147"/>
        <end position="164"/>
    </location>
</feature>
<comment type="similarity">
    <text evidence="2">Belongs to the UPF0324 family.</text>
</comment>
<protein>
    <submittedName>
        <fullName evidence="8">Putative integral membrane protein (TIGR00698 family)</fullName>
    </submittedName>
</protein>
<feature type="transmembrane region" description="Helical" evidence="7">
    <location>
        <begin position="332"/>
        <end position="356"/>
    </location>
</feature>
<evidence type="ECO:0000313" key="8">
    <source>
        <dbReference type="EMBL" id="NYI43013.1"/>
    </source>
</evidence>
<reference evidence="8 9" key="1">
    <citation type="submission" date="2020-07" db="EMBL/GenBank/DDBJ databases">
        <title>Sequencing the genomes of 1000 actinobacteria strains.</title>
        <authorList>
            <person name="Klenk H.-P."/>
        </authorList>
    </citation>
    <scope>NUCLEOTIDE SEQUENCE [LARGE SCALE GENOMIC DNA]</scope>
    <source>
        <strain evidence="8 9">DSM 15131</strain>
    </source>
</reference>
<comment type="caution">
    <text evidence="8">The sequence shown here is derived from an EMBL/GenBank/DDBJ whole genome shotgun (WGS) entry which is preliminary data.</text>
</comment>
<keyword evidence="3" id="KW-1003">Cell membrane</keyword>
<name>A0A7Y9ZEZ6_9ACTN</name>
<evidence type="ECO:0000256" key="7">
    <source>
        <dbReference type="SAM" id="Phobius"/>
    </source>
</evidence>
<proteinExistence type="inferred from homology"/>